<dbReference type="InterPro" id="IPR007718">
    <property type="entry name" value="Srp40_C"/>
</dbReference>
<reference evidence="2 3" key="1">
    <citation type="submission" date="2019-04" db="EMBL/GenBank/DDBJ databases">
        <title>Comparative genomics and transcriptomics to analyze fruiting body development in filamentous ascomycetes.</title>
        <authorList>
            <consortium name="DOE Joint Genome Institute"/>
            <person name="Lutkenhaus R."/>
            <person name="Traeger S."/>
            <person name="Breuer J."/>
            <person name="Kuo A."/>
            <person name="Lipzen A."/>
            <person name="Pangilinan J."/>
            <person name="Dilworth D."/>
            <person name="Sandor L."/>
            <person name="Poggeler S."/>
            <person name="Barry K."/>
            <person name="Grigoriev I.V."/>
            <person name="Nowrousian M."/>
        </authorList>
    </citation>
    <scope>NUCLEOTIDE SEQUENCE [LARGE SCALE GENOMIC DNA]</scope>
    <source>
        <strain evidence="2 3">CBS 389.68</strain>
    </source>
</reference>
<evidence type="ECO:0000313" key="2">
    <source>
        <dbReference type="EMBL" id="TGZ78710.1"/>
    </source>
</evidence>
<gene>
    <name evidence="2" type="ORF">EX30DRAFT_309667</name>
</gene>
<dbReference type="EMBL" id="ML220138">
    <property type="protein sequence ID" value="TGZ78710.1"/>
    <property type="molecule type" value="Genomic_DNA"/>
</dbReference>
<dbReference type="InterPro" id="IPR039191">
    <property type="entry name" value="Nopp140-like"/>
</dbReference>
<organism evidence="2 3">
    <name type="scientific">Ascodesmis nigricans</name>
    <dbReference type="NCBI Taxonomy" id="341454"/>
    <lineage>
        <taxon>Eukaryota</taxon>
        <taxon>Fungi</taxon>
        <taxon>Dikarya</taxon>
        <taxon>Ascomycota</taxon>
        <taxon>Pezizomycotina</taxon>
        <taxon>Pezizomycetes</taxon>
        <taxon>Pezizales</taxon>
        <taxon>Ascodesmidaceae</taxon>
        <taxon>Ascodesmis</taxon>
    </lineage>
</organism>
<feature type="domain" description="Srp40 C-terminal" evidence="1">
    <location>
        <begin position="3"/>
        <end position="76"/>
    </location>
</feature>
<dbReference type="GO" id="GO:0005654">
    <property type="term" value="C:nucleoplasm"/>
    <property type="evidence" value="ECO:0007669"/>
    <property type="project" value="TreeGrafter"/>
</dbReference>
<dbReference type="PANTHER" id="PTHR23216:SF1">
    <property type="entry name" value="NUCLEOLAR AND COILED-BODY PHOSPHOPROTEIN 1"/>
    <property type="match status" value="1"/>
</dbReference>
<keyword evidence="3" id="KW-1185">Reference proteome</keyword>
<dbReference type="STRING" id="341454.A0A4S2MNL0"/>
<accession>A0A4S2MNL0</accession>
<evidence type="ECO:0000313" key="3">
    <source>
        <dbReference type="Proteomes" id="UP000298138"/>
    </source>
</evidence>
<proteinExistence type="predicted"/>
<protein>
    <recommendedName>
        <fullName evidence="1">Srp40 C-terminal domain-containing protein</fullName>
    </recommendedName>
</protein>
<dbReference type="InParanoid" id="A0A4S2MNL0"/>
<name>A0A4S2MNL0_9PEZI</name>
<dbReference type="PANTHER" id="PTHR23216">
    <property type="entry name" value="NUCLEOLAR AND COILED-BODY PHOSPHOPROTEIN 1"/>
    <property type="match status" value="1"/>
</dbReference>
<sequence length="78" mass="8941">NKRFSRIDMSKVAYERDGLEDNTFLAAGFDETHYSFKAHQDLIVTKGKGFTKEKNKKKKGAYRGGAIDFTTRSIKFDD</sequence>
<evidence type="ECO:0000259" key="1">
    <source>
        <dbReference type="Pfam" id="PF05022"/>
    </source>
</evidence>
<feature type="non-terminal residue" evidence="2">
    <location>
        <position position="1"/>
    </location>
</feature>
<dbReference type="Pfam" id="PF05022">
    <property type="entry name" value="SRP40_C"/>
    <property type="match status" value="1"/>
</dbReference>
<dbReference type="GO" id="GO:0005730">
    <property type="term" value="C:nucleolus"/>
    <property type="evidence" value="ECO:0007669"/>
    <property type="project" value="InterPro"/>
</dbReference>
<dbReference type="Proteomes" id="UP000298138">
    <property type="component" value="Unassembled WGS sequence"/>
</dbReference>
<dbReference type="AlphaFoldDB" id="A0A4S2MNL0"/>